<dbReference type="GeneID" id="106473372"/>
<evidence type="ECO:0000259" key="3">
    <source>
        <dbReference type="PROSITE" id="PS50835"/>
    </source>
</evidence>
<dbReference type="PROSITE" id="PS50835">
    <property type="entry name" value="IG_LIKE"/>
    <property type="match status" value="3"/>
</dbReference>
<dbReference type="SMART" id="SM00408">
    <property type="entry name" value="IGc2"/>
    <property type="match status" value="3"/>
</dbReference>
<keyword evidence="1" id="KW-0677">Repeat</keyword>
<organism evidence="5 6">
    <name type="scientific">Limulus polyphemus</name>
    <name type="common">Atlantic horseshoe crab</name>
    <dbReference type="NCBI Taxonomy" id="6850"/>
    <lineage>
        <taxon>Eukaryota</taxon>
        <taxon>Metazoa</taxon>
        <taxon>Ecdysozoa</taxon>
        <taxon>Arthropoda</taxon>
        <taxon>Chelicerata</taxon>
        <taxon>Merostomata</taxon>
        <taxon>Xiphosura</taxon>
        <taxon>Limulidae</taxon>
        <taxon>Limulus</taxon>
    </lineage>
</organism>
<accession>A0ABM1TRN3</accession>
<evidence type="ECO:0000256" key="1">
    <source>
        <dbReference type="ARBA" id="ARBA00022737"/>
    </source>
</evidence>
<dbReference type="InterPro" id="IPR036179">
    <property type="entry name" value="Ig-like_dom_sf"/>
</dbReference>
<dbReference type="InterPro" id="IPR003599">
    <property type="entry name" value="Ig_sub"/>
</dbReference>
<feature type="domain" description="Fibronectin type-III" evidence="4">
    <location>
        <begin position="499"/>
        <end position="595"/>
    </location>
</feature>
<keyword evidence="2" id="KW-1015">Disulfide bond</keyword>
<dbReference type="Pfam" id="PF00041">
    <property type="entry name" value="fn3"/>
    <property type="match status" value="1"/>
</dbReference>
<sequence>MELVKKVSLHPILTRINVFPITVMTRTPKTMWLSIRQNICFWCCVCMLVQKNLGETELSFKREPSSTMVEPGMNRAVFRCSVAPPSAKISWMLNGQFVDSSVEYLKFKDNGKKLIVALPIVDKWTHQWLAKQQSSGEDLFQCVGSYEGKTLVSRPAKLIVPELRSFPQQDNIRVSVKTGNVAVIPCDPPHGVPRVITQFTFNNKKIDKSKDRYILMPSGDLQILDVKTTDSGAYQCIANNPFLGDMVKANHEVILEVQDTVDTFPPVLSATPVSTTSVVLGSNVTLECAADGNPPPEISWSKNSGRLPHRRHYQVAGNLLLFGVLEQDKGTYKCSAKNEVGLASAETGLEVQEIPQIVEAPEDKRVNEGEDVELECVAHGYPALSITWINNGKFVSESHLVKNKGRTLVLKKVTRQQAGIYQCFASNELDSIYAYSELEVVPSVSTSFENSMTKVATPESGVFDYSKVEEYEYTRQGSEDSLLNSETRHVINRGVKLVPPSKPNITRLSDDSVMVRWKVEKNDGLPIQFFKVQYKQAGGPWMTVDLDIPPHVWSYAVSNLQTETAYRFRIAAVYSNNDNKVGPASLYTLVKNPQVDKPTLTPVILKAEAEDASTYLSFGILRKRILLFPLKDSLSTTDLPSMPETM</sequence>
<dbReference type="Pfam" id="PF13927">
    <property type="entry name" value="Ig_3"/>
    <property type="match status" value="2"/>
</dbReference>
<dbReference type="PANTHER" id="PTHR44170:SF54">
    <property type="entry name" value="FI24025P1"/>
    <property type="match status" value="1"/>
</dbReference>
<proteinExistence type="predicted"/>
<dbReference type="InterPro" id="IPR007110">
    <property type="entry name" value="Ig-like_dom"/>
</dbReference>
<dbReference type="InterPro" id="IPR036116">
    <property type="entry name" value="FN3_sf"/>
</dbReference>
<evidence type="ECO:0000313" key="5">
    <source>
        <dbReference type="Proteomes" id="UP000694941"/>
    </source>
</evidence>
<dbReference type="InterPro" id="IPR013783">
    <property type="entry name" value="Ig-like_fold"/>
</dbReference>
<feature type="domain" description="Ig-like" evidence="3">
    <location>
        <begin position="161"/>
        <end position="254"/>
    </location>
</feature>
<feature type="domain" description="Ig-like" evidence="3">
    <location>
        <begin position="266"/>
        <end position="352"/>
    </location>
</feature>
<dbReference type="PANTHER" id="PTHR44170">
    <property type="entry name" value="PROTEIN SIDEKICK"/>
    <property type="match status" value="1"/>
</dbReference>
<dbReference type="InterPro" id="IPR003598">
    <property type="entry name" value="Ig_sub2"/>
</dbReference>
<feature type="domain" description="Ig-like" evidence="3">
    <location>
        <begin position="355"/>
        <end position="441"/>
    </location>
</feature>
<dbReference type="SUPFAM" id="SSF49265">
    <property type="entry name" value="Fibronectin type III"/>
    <property type="match status" value="1"/>
</dbReference>
<reference evidence="6" key="1">
    <citation type="submission" date="2025-08" db="UniProtKB">
        <authorList>
            <consortium name="RefSeq"/>
        </authorList>
    </citation>
    <scope>IDENTIFICATION</scope>
    <source>
        <tissue evidence="6">Muscle</tissue>
    </source>
</reference>
<name>A0ABM1TRN3_LIMPO</name>
<evidence type="ECO:0000259" key="4">
    <source>
        <dbReference type="PROSITE" id="PS50853"/>
    </source>
</evidence>
<dbReference type="InterPro" id="IPR003961">
    <property type="entry name" value="FN3_dom"/>
</dbReference>
<dbReference type="SUPFAM" id="SSF48726">
    <property type="entry name" value="Immunoglobulin"/>
    <property type="match status" value="3"/>
</dbReference>
<keyword evidence="5" id="KW-1185">Reference proteome</keyword>
<dbReference type="PROSITE" id="PS50853">
    <property type="entry name" value="FN3"/>
    <property type="match status" value="1"/>
</dbReference>
<dbReference type="Proteomes" id="UP000694941">
    <property type="component" value="Unplaced"/>
</dbReference>
<gene>
    <name evidence="6" type="primary">LOC106473372</name>
</gene>
<evidence type="ECO:0000313" key="6">
    <source>
        <dbReference type="RefSeq" id="XP_022258539.1"/>
    </source>
</evidence>
<evidence type="ECO:0000256" key="2">
    <source>
        <dbReference type="ARBA" id="ARBA00023157"/>
    </source>
</evidence>
<dbReference type="SMART" id="SM00409">
    <property type="entry name" value="IG"/>
    <property type="match status" value="4"/>
</dbReference>
<dbReference type="Gene3D" id="2.60.40.10">
    <property type="entry name" value="Immunoglobulins"/>
    <property type="match status" value="5"/>
</dbReference>
<protein>
    <submittedName>
        <fullName evidence="6">Brother of CDO-like isoform X1</fullName>
    </submittedName>
</protein>
<dbReference type="CDD" id="cd00063">
    <property type="entry name" value="FN3"/>
    <property type="match status" value="1"/>
</dbReference>
<dbReference type="RefSeq" id="XP_022258539.1">
    <property type="nucleotide sequence ID" value="XM_022402831.1"/>
</dbReference>
<dbReference type="SMART" id="SM00060">
    <property type="entry name" value="FN3"/>
    <property type="match status" value="1"/>
</dbReference>